<name>A0ACD3AYJ8_9AGAR</name>
<evidence type="ECO:0000313" key="2">
    <source>
        <dbReference type="Proteomes" id="UP000308600"/>
    </source>
</evidence>
<evidence type="ECO:0000313" key="1">
    <source>
        <dbReference type="EMBL" id="TFK70595.1"/>
    </source>
</evidence>
<organism evidence="1 2">
    <name type="scientific">Pluteus cervinus</name>
    <dbReference type="NCBI Taxonomy" id="181527"/>
    <lineage>
        <taxon>Eukaryota</taxon>
        <taxon>Fungi</taxon>
        <taxon>Dikarya</taxon>
        <taxon>Basidiomycota</taxon>
        <taxon>Agaricomycotina</taxon>
        <taxon>Agaricomycetes</taxon>
        <taxon>Agaricomycetidae</taxon>
        <taxon>Agaricales</taxon>
        <taxon>Pluteineae</taxon>
        <taxon>Pluteaceae</taxon>
        <taxon>Pluteus</taxon>
    </lineage>
</organism>
<dbReference type="EMBL" id="ML208310">
    <property type="protein sequence ID" value="TFK70595.1"/>
    <property type="molecule type" value="Genomic_DNA"/>
</dbReference>
<gene>
    <name evidence="1" type="ORF">BDN72DRAFT_766178</name>
</gene>
<proteinExistence type="predicted"/>
<reference evidence="1 2" key="1">
    <citation type="journal article" date="2019" name="Nat. Ecol. Evol.">
        <title>Megaphylogeny resolves global patterns of mushroom evolution.</title>
        <authorList>
            <person name="Varga T."/>
            <person name="Krizsan K."/>
            <person name="Foldi C."/>
            <person name="Dima B."/>
            <person name="Sanchez-Garcia M."/>
            <person name="Sanchez-Ramirez S."/>
            <person name="Szollosi G.J."/>
            <person name="Szarkandi J.G."/>
            <person name="Papp V."/>
            <person name="Albert L."/>
            <person name="Andreopoulos W."/>
            <person name="Angelini C."/>
            <person name="Antonin V."/>
            <person name="Barry K.W."/>
            <person name="Bougher N.L."/>
            <person name="Buchanan P."/>
            <person name="Buyck B."/>
            <person name="Bense V."/>
            <person name="Catcheside P."/>
            <person name="Chovatia M."/>
            <person name="Cooper J."/>
            <person name="Damon W."/>
            <person name="Desjardin D."/>
            <person name="Finy P."/>
            <person name="Geml J."/>
            <person name="Haridas S."/>
            <person name="Hughes K."/>
            <person name="Justo A."/>
            <person name="Karasinski D."/>
            <person name="Kautmanova I."/>
            <person name="Kiss B."/>
            <person name="Kocsube S."/>
            <person name="Kotiranta H."/>
            <person name="LaButti K.M."/>
            <person name="Lechner B.E."/>
            <person name="Liimatainen K."/>
            <person name="Lipzen A."/>
            <person name="Lukacs Z."/>
            <person name="Mihaltcheva S."/>
            <person name="Morgado L.N."/>
            <person name="Niskanen T."/>
            <person name="Noordeloos M.E."/>
            <person name="Ohm R.A."/>
            <person name="Ortiz-Santana B."/>
            <person name="Ovrebo C."/>
            <person name="Racz N."/>
            <person name="Riley R."/>
            <person name="Savchenko A."/>
            <person name="Shiryaev A."/>
            <person name="Soop K."/>
            <person name="Spirin V."/>
            <person name="Szebenyi C."/>
            <person name="Tomsovsky M."/>
            <person name="Tulloss R.E."/>
            <person name="Uehling J."/>
            <person name="Grigoriev I.V."/>
            <person name="Vagvolgyi C."/>
            <person name="Papp T."/>
            <person name="Martin F.M."/>
            <person name="Miettinen O."/>
            <person name="Hibbett D.S."/>
            <person name="Nagy L.G."/>
        </authorList>
    </citation>
    <scope>NUCLEOTIDE SEQUENCE [LARGE SCALE GENOMIC DNA]</scope>
    <source>
        <strain evidence="1 2">NL-1719</strain>
    </source>
</reference>
<keyword evidence="2" id="KW-1185">Reference proteome</keyword>
<accession>A0ACD3AYJ8</accession>
<sequence length="265" mass="29602">MANDIIPPTRRQIEYVLFDMDGLMLDSERIYTRVTNQILAPYGAEMTWDIKAGLMGKPERAAAEHLLSFFPGISLTIESYLTERTIIQDQLWPTVPLLPGVRKLVTHLKSHNIQIAVATGSKRRNFELKTVNHQDVFGLFEGKVVCGDDAASDLPGGGNGKEFVIRGKPEPDVFLVAARELLGRDVGEPQGEVNEKQTEERAKGLVFEDSLPGMQAGRRAGMHVVWVPDSSLLDVEYNGEERADQLLKSLEEFRPEEWGLPPYSD</sequence>
<dbReference type="Proteomes" id="UP000308600">
    <property type="component" value="Unassembled WGS sequence"/>
</dbReference>
<protein>
    <submittedName>
        <fullName evidence="1">HAD-like protein</fullName>
    </submittedName>
</protein>